<reference evidence="2 3" key="1">
    <citation type="submission" date="2018-08" db="EMBL/GenBank/DDBJ databases">
        <title>Murine metabolic-syndrome-specific gut microbial biobank.</title>
        <authorList>
            <person name="Liu C."/>
        </authorList>
    </citation>
    <scope>NUCLEOTIDE SEQUENCE [LARGE SCALE GENOMIC DNA]</scope>
    <source>
        <strain evidence="2 3">X69</strain>
    </source>
</reference>
<gene>
    <name evidence="2" type="ORF">D3Z39_07920</name>
</gene>
<name>A0A845RIY6_9FIRM</name>
<dbReference type="AlphaFoldDB" id="A0A845RIY6"/>
<proteinExistence type="predicted"/>
<keyword evidence="1" id="KW-0812">Transmembrane</keyword>
<feature type="transmembrane region" description="Helical" evidence="1">
    <location>
        <begin position="63"/>
        <end position="86"/>
    </location>
</feature>
<keyword evidence="1" id="KW-0472">Membrane</keyword>
<organism evidence="2 3">
    <name type="scientific">Anaerotruncus colihominis</name>
    <dbReference type="NCBI Taxonomy" id="169435"/>
    <lineage>
        <taxon>Bacteria</taxon>
        <taxon>Bacillati</taxon>
        <taxon>Bacillota</taxon>
        <taxon>Clostridia</taxon>
        <taxon>Eubacteriales</taxon>
        <taxon>Oscillospiraceae</taxon>
        <taxon>Anaerotruncus</taxon>
    </lineage>
</organism>
<keyword evidence="1" id="KW-1133">Transmembrane helix</keyword>
<evidence type="ECO:0000313" key="2">
    <source>
        <dbReference type="EMBL" id="NBI78795.1"/>
    </source>
</evidence>
<protein>
    <submittedName>
        <fullName evidence="2">Uncharacterized protein</fullName>
    </submittedName>
</protein>
<dbReference type="OrthoDB" id="9916062at2"/>
<accession>A0A845RIY6</accession>
<sequence length="230" mass="25556">MSFQFYKRLMRRSRRPLLLLAISAACLAVACLTGWMVFAHSPRPGSAFWSTPLGDLLLTVSVGAIVLFAIAFEVLLILGIVFFFVGRRSRKAALTRYRMLADSERMEIEQEAASLQKGTLLYGARCIYFTLQNSNMPCFLSYGDAAWIYLTLNGLPVSENPVALSVQIGTNAAVHFYDRSGVHYAASIRGFSHCDTREVIDALRGHFPDALYGYSKERARMAKSGSYIGN</sequence>
<dbReference type="PROSITE" id="PS51257">
    <property type="entry name" value="PROKAR_LIPOPROTEIN"/>
    <property type="match status" value="1"/>
</dbReference>
<dbReference type="EMBL" id="QXWZ01000012">
    <property type="protein sequence ID" value="NBI78795.1"/>
    <property type="molecule type" value="Genomic_DNA"/>
</dbReference>
<comment type="caution">
    <text evidence="2">The sequence shown here is derived from an EMBL/GenBank/DDBJ whole genome shotgun (WGS) entry which is preliminary data.</text>
</comment>
<evidence type="ECO:0000313" key="3">
    <source>
        <dbReference type="Proteomes" id="UP000446348"/>
    </source>
</evidence>
<dbReference type="RefSeq" id="WP_160209624.1">
    <property type="nucleotide sequence ID" value="NZ_JBCLRJ010000007.1"/>
</dbReference>
<evidence type="ECO:0000256" key="1">
    <source>
        <dbReference type="SAM" id="Phobius"/>
    </source>
</evidence>
<dbReference type="Proteomes" id="UP000446348">
    <property type="component" value="Unassembled WGS sequence"/>
</dbReference>